<dbReference type="AlphaFoldDB" id="A0A480AV61"/>
<proteinExistence type="predicted"/>
<keyword evidence="3" id="KW-1185">Reference proteome</keyword>
<feature type="signal peptide" evidence="1">
    <location>
        <begin position="1"/>
        <end position="24"/>
    </location>
</feature>
<organism evidence="2 3">
    <name type="scientific">Pseudaquabacterium pictum</name>
    <dbReference type="NCBI Taxonomy" id="2315236"/>
    <lineage>
        <taxon>Bacteria</taxon>
        <taxon>Pseudomonadati</taxon>
        <taxon>Pseudomonadota</taxon>
        <taxon>Betaproteobacteria</taxon>
        <taxon>Burkholderiales</taxon>
        <taxon>Sphaerotilaceae</taxon>
        <taxon>Pseudaquabacterium</taxon>
    </lineage>
</organism>
<protein>
    <recommendedName>
        <fullName evidence="4">DUF4148 domain-containing protein</fullName>
    </recommendedName>
</protein>
<dbReference type="RefSeq" id="WP_228027270.1">
    <property type="nucleotide sequence ID" value="NZ_BJCL01000018.1"/>
</dbReference>
<name>A0A480AV61_9BURK</name>
<dbReference type="InterPro" id="IPR025421">
    <property type="entry name" value="DUF4148"/>
</dbReference>
<dbReference type="EMBL" id="BJCL01000018">
    <property type="protein sequence ID" value="GCL65579.1"/>
    <property type="molecule type" value="Genomic_DNA"/>
</dbReference>
<keyword evidence="1" id="KW-0732">Signal</keyword>
<feature type="chain" id="PRO_5019866145" description="DUF4148 domain-containing protein" evidence="1">
    <location>
        <begin position="25"/>
        <end position="111"/>
    </location>
</feature>
<dbReference type="Proteomes" id="UP000301751">
    <property type="component" value="Unassembled WGS sequence"/>
</dbReference>
<evidence type="ECO:0000256" key="1">
    <source>
        <dbReference type="SAM" id="SignalP"/>
    </source>
</evidence>
<sequence>MNTHKALTLLAMAVALTTPTFVSATSLWHEPSHGDGGAIFHPEHFKSTKTRADVLRELEAARKDGSLWYLERSLPVPVKNATPGRTREEVRNEVLNLTVEERRELHMIGGR</sequence>
<evidence type="ECO:0000313" key="2">
    <source>
        <dbReference type="EMBL" id="GCL65579.1"/>
    </source>
</evidence>
<dbReference type="Pfam" id="PF13663">
    <property type="entry name" value="DUF4148"/>
    <property type="match status" value="1"/>
</dbReference>
<comment type="caution">
    <text evidence="2">The sequence shown here is derived from an EMBL/GenBank/DDBJ whole genome shotgun (WGS) entry which is preliminary data.</text>
</comment>
<gene>
    <name evidence="2" type="ORF">AQPW35_46600</name>
</gene>
<evidence type="ECO:0008006" key="4">
    <source>
        <dbReference type="Google" id="ProtNLM"/>
    </source>
</evidence>
<reference evidence="3" key="1">
    <citation type="submission" date="2019-03" db="EMBL/GenBank/DDBJ databases">
        <title>Aquabacterium pictum sp.nov., the first bacteriochlorophyll a-containing freshwater bacterium in the genus Aquabacterium of the class Betaproteobacteria.</title>
        <authorList>
            <person name="Hirose S."/>
            <person name="Tank M."/>
            <person name="Hara E."/>
            <person name="Tamaki H."/>
            <person name="Takaichi S."/>
            <person name="Haruta S."/>
            <person name="Hanada S."/>
        </authorList>
    </citation>
    <scope>NUCLEOTIDE SEQUENCE [LARGE SCALE GENOMIC DNA]</scope>
    <source>
        <strain evidence="3">W35</strain>
    </source>
</reference>
<evidence type="ECO:0000313" key="3">
    <source>
        <dbReference type="Proteomes" id="UP000301751"/>
    </source>
</evidence>
<accession>A0A480AV61</accession>